<dbReference type="PROSITE" id="PS50994">
    <property type="entry name" value="INTEGRASE"/>
    <property type="match status" value="1"/>
</dbReference>
<dbReference type="SUPFAM" id="SSF53098">
    <property type="entry name" value="Ribonuclease H-like"/>
    <property type="match status" value="1"/>
</dbReference>
<gene>
    <name evidence="3" type="primary">OSJNBb0091O09.13</name>
</gene>
<protein>
    <submittedName>
        <fullName evidence="3">Polyprotein</fullName>
    </submittedName>
</protein>
<dbReference type="GO" id="GO:0003676">
    <property type="term" value="F:nucleic acid binding"/>
    <property type="evidence" value="ECO:0007669"/>
    <property type="project" value="InterPro"/>
</dbReference>
<dbReference type="EMBL" id="AC091732">
    <property type="protein sequence ID" value="AAL77162.1"/>
    <property type="molecule type" value="Genomic_DNA"/>
</dbReference>
<sequence>MYEDSKEFVRRCPSCQRLGGITARDEMPLAYNLQVEIFDVWGIDFMRPFPESRNCEYILVAVDYVSKWVEAMPCSAADVKHAKKFIKIIFPRFGTHRMVISDGDMGAKHNMAVPYHPQTSGRAETSNKQIKNILQKTVNKMETGWKDKLSDALWAYQIAYKTSIEMSPYQIAYGKPCRLPVELEHRAYWPIRNWNMDFEGAGEWMKIQIAELEEWREKAYDNAKIYKERTKRWHDKRIKIRKLKPGDKVLMFNSRVKLFGHGKLRNKWEGPFDVIDTSSHGVITLRDDSGRSIRSDLEHMFFLLSSTISISLSISSQFLRSITFNPQMTGKSLIPYIGSSSNSTYNLDGEPTSANQLIPARRLFQYDEKAAPPPAERYVGTLYTKAADEVLHKYITPSATPSTPKEDRFCIRGVQTPDGGYGKGLHRPLTQSDKEEAAESRSPPPMKVKCRLMPPPTKFGNLSIGDGDGIEVEIEMEIARETE</sequence>
<proteinExistence type="predicted"/>
<feature type="domain" description="Integrase catalytic" evidence="2">
    <location>
        <begin position="24"/>
        <end position="176"/>
    </location>
</feature>
<dbReference type="PANTHER" id="PTHR47266">
    <property type="entry name" value="ENDONUCLEASE-RELATED"/>
    <property type="match status" value="1"/>
</dbReference>
<accession>A0A5S6R6Q2</accession>
<evidence type="ECO:0000256" key="1">
    <source>
        <dbReference type="SAM" id="MobiDB-lite"/>
    </source>
</evidence>
<reference evidence="4" key="2">
    <citation type="journal article" date="2008" name="Nucleic Acids Res.">
        <title>The rice annotation project database (RAP-DB): 2008 update.</title>
        <authorList>
            <consortium name="The rice annotation project (RAP)"/>
        </authorList>
    </citation>
    <scope>GENOME REANNOTATION</scope>
    <source>
        <strain evidence="4">cv. Nipponbare</strain>
    </source>
</reference>
<dbReference type="InterPro" id="IPR036397">
    <property type="entry name" value="RNaseH_sf"/>
</dbReference>
<dbReference type="AlphaFoldDB" id="A0A5S6R6Q2"/>
<dbReference type="Gene3D" id="3.30.420.10">
    <property type="entry name" value="Ribonuclease H-like superfamily/Ribonuclease H"/>
    <property type="match status" value="1"/>
</dbReference>
<dbReference type="InterPro" id="IPR012337">
    <property type="entry name" value="RNaseH-like_sf"/>
</dbReference>
<feature type="region of interest" description="Disordered" evidence="1">
    <location>
        <begin position="414"/>
        <end position="466"/>
    </location>
</feature>
<dbReference type="GO" id="GO:0015074">
    <property type="term" value="P:DNA integration"/>
    <property type="evidence" value="ECO:0007669"/>
    <property type="project" value="InterPro"/>
</dbReference>
<evidence type="ECO:0000313" key="4">
    <source>
        <dbReference type="Proteomes" id="UP000000763"/>
    </source>
</evidence>
<name>A0A5S6R6Q2_ORYSJ</name>
<evidence type="ECO:0000259" key="2">
    <source>
        <dbReference type="PROSITE" id="PS50994"/>
    </source>
</evidence>
<evidence type="ECO:0000313" key="3">
    <source>
        <dbReference type="EMBL" id="AAL77162.1"/>
    </source>
</evidence>
<dbReference type="Proteomes" id="UP000000763">
    <property type="component" value="Chromosome 10"/>
</dbReference>
<dbReference type="InterPro" id="IPR052160">
    <property type="entry name" value="Gypsy_RT_Integrase-like"/>
</dbReference>
<dbReference type="InterPro" id="IPR001584">
    <property type="entry name" value="Integrase_cat-core"/>
</dbReference>
<organism evidence="3 4">
    <name type="scientific">Oryza sativa subsp. japonica</name>
    <name type="common">Rice</name>
    <dbReference type="NCBI Taxonomy" id="39947"/>
    <lineage>
        <taxon>Eukaryota</taxon>
        <taxon>Viridiplantae</taxon>
        <taxon>Streptophyta</taxon>
        <taxon>Embryophyta</taxon>
        <taxon>Tracheophyta</taxon>
        <taxon>Spermatophyta</taxon>
        <taxon>Magnoliopsida</taxon>
        <taxon>Liliopsida</taxon>
        <taxon>Poales</taxon>
        <taxon>Poaceae</taxon>
        <taxon>BOP clade</taxon>
        <taxon>Oryzoideae</taxon>
        <taxon>Oryzeae</taxon>
        <taxon>Oryzinae</taxon>
        <taxon>Oryza</taxon>
        <taxon>Oryza sativa</taxon>
    </lineage>
</organism>
<reference evidence="4" key="1">
    <citation type="journal article" date="2005" name="Nature">
        <title>The map-based sequence of the rice genome.</title>
        <authorList>
            <consortium name="International rice genome sequencing project (IRGSP)"/>
            <person name="Matsumoto T."/>
            <person name="Wu J."/>
            <person name="Kanamori H."/>
            <person name="Katayose Y."/>
            <person name="Fujisawa M."/>
            <person name="Namiki N."/>
            <person name="Mizuno H."/>
            <person name="Yamamoto K."/>
            <person name="Antonio B.A."/>
            <person name="Baba T."/>
            <person name="Sakata K."/>
            <person name="Nagamura Y."/>
            <person name="Aoki H."/>
            <person name="Arikawa K."/>
            <person name="Arita K."/>
            <person name="Bito T."/>
            <person name="Chiden Y."/>
            <person name="Fujitsuka N."/>
            <person name="Fukunaka R."/>
            <person name="Hamada M."/>
            <person name="Harada C."/>
            <person name="Hayashi A."/>
            <person name="Hijishita S."/>
            <person name="Honda M."/>
            <person name="Hosokawa S."/>
            <person name="Ichikawa Y."/>
            <person name="Idonuma A."/>
            <person name="Iijima M."/>
            <person name="Ikeda M."/>
            <person name="Ikeno M."/>
            <person name="Ito K."/>
            <person name="Ito S."/>
            <person name="Ito T."/>
            <person name="Ito Y."/>
            <person name="Ito Y."/>
            <person name="Iwabuchi A."/>
            <person name="Kamiya K."/>
            <person name="Karasawa W."/>
            <person name="Kurita K."/>
            <person name="Katagiri S."/>
            <person name="Kikuta A."/>
            <person name="Kobayashi H."/>
            <person name="Kobayashi N."/>
            <person name="Machita K."/>
            <person name="Maehara T."/>
            <person name="Masukawa M."/>
            <person name="Mizubayashi T."/>
            <person name="Mukai Y."/>
            <person name="Nagasaki H."/>
            <person name="Nagata Y."/>
            <person name="Naito S."/>
            <person name="Nakashima M."/>
            <person name="Nakama Y."/>
            <person name="Nakamichi Y."/>
            <person name="Nakamura M."/>
            <person name="Meguro A."/>
            <person name="Negishi M."/>
            <person name="Ohta I."/>
            <person name="Ohta T."/>
            <person name="Okamoto M."/>
            <person name="Ono N."/>
            <person name="Saji S."/>
            <person name="Sakaguchi M."/>
            <person name="Sakai K."/>
            <person name="Shibata M."/>
            <person name="Shimokawa T."/>
            <person name="Song J."/>
            <person name="Takazaki Y."/>
            <person name="Terasawa K."/>
            <person name="Tsugane M."/>
            <person name="Tsuji K."/>
            <person name="Ueda S."/>
            <person name="Waki K."/>
            <person name="Yamagata H."/>
            <person name="Yamamoto M."/>
            <person name="Yamamoto S."/>
            <person name="Yamane H."/>
            <person name="Yoshiki S."/>
            <person name="Yoshihara R."/>
            <person name="Yukawa K."/>
            <person name="Zhong H."/>
            <person name="Yano M."/>
            <person name="Yuan Q."/>
            <person name="Ouyang S."/>
            <person name="Liu J."/>
            <person name="Jones K.M."/>
            <person name="Gansberger K."/>
            <person name="Moffat K."/>
            <person name="Hill J."/>
            <person name="Bera J."/>
            <person name="Fadrosh D."/>
            <person name="Jin S."/>
            <person name="Johri S."/>
            <person name="Kim M."/>
            <person name="Overton L."/>
            <person name="Reardon M."/>
            <person name="Tsitrin T."/>
            <person name="Vuong H."/>
            <person name="Weaver B."/>
            <person name="Ciecko A."/>
            <person name="Tallon L."/>
            <person name="Jackson J."/>
            <person name="Pai G."/>
            <person name="Aken S.V."/>
            <person name="Utterback T."/>
            <person name="Reidmuller S."/>
            <person name="Feldblyum T."/>
            <person name="Hsiao J."/>
            <person name="Zismann V."/>
            <person name="Iobst S."/>
            <person name="de Vazeille A.R."/>
            <person name="Buell C.R."/>
            <person name="Ying K."/>
            <person name="Li Y."/>
            <person name="Lu T."/>
            <person name="Huang Y."/>
            <person name="Zhao Q."/>
            <person name="Feng Q."/>
            <person name="Zhang L."/>
            <person name="Zhu J."/>
            <person name="Weng Q."/>
            <person name="Mu J."/>
            <person name="Lu Y."/>
            <person name="Fan D."/>
            <person name="Liu Y."/>
            <person name="Guan J."/>
            <person name="Zhang Y."/>
            <person name="Yu S."/>
            <person name="Liu X."/>
            <person name="Zhang Y."/>
            <person name="Hong G."/>
            <person name="Han B."/>
            <person name="Choisne N."/>
            <person name="Demange N."/>
            <person name="Orjeda G."/>
            <person name="Samain S."/>
            <person name="Cattolico L."/>
            <person name="Pelletier E."/>
            <person name="Couloux A."/>
            <person name="Segurens B."/>
            <person name="Wincker P."/>
            <person name="D'Hont A."/>
            <person name="Scarpelli C."/>
            <person name="Weissenbach J."/>
            <person name="Salanoubat M."/>
            <person name="Quetier F."/>
            <person name="Yu Y."/>
            <person name="Kim H.R."/>
            <person name="Rambo T."/>
            <person name="Currie J."/>
            <person name="Collura K."/>
            <person name="Luo M."/>
            <person name="Yang T."/>
            <person name="Ammiraju J.S.S."/>
            <person name="Engler F."/>
            <person name="Soderlund C."/>
            <person name="Wing R.A."/>
            <person name="Palmer L.E."/>
            <person name="de la Bastide M."/>
            <person name="Spiegel L."/>
            <person name="Nascimento L."/>
            <person name="Zutavern T."/>
            <person name="O'Shaughnessy A."/>
            <person name="Dike S."/>
            <person name="Dedhia N."/>
            <person name="Preston R."/>
            <person name="Balija V."/>
            <person name="McCombie W.R."/>
            <person name="Chow T."/>
            <person name="Chen H."/>
            <person name="Chung M."/>
            <person name="Chen C."/>
            <person name="Shaw J."/>
            <person name="Wu H."/>
            <person name="Hsiao K."/>
            <person name="Chao Y."/>
            <person name="Chu M."/>
            <person name="Cheng C."/>
            <person name="Hour A."/>
            <person name="Lee P."/>
            <person name="Lin S."/>
            <person name="Lin Y."/>
            <person name="Liou J."/>
            <person name="Liu S."/>
            <person name="Hsing Y."/>
            <person name="Raghuvanshi S."/>
            <person name="Mohanty A."/>
            <person name="Bharti A.K."/>
            <person name="Gaur A."/>
            <person name="Gupta V."/>
            <person name="Kumar D."/>
            <person name="Ravi V."/>
            <person name="Vij S."/>
            <person name="Kapur A."/>
            <person name="Khurana P."/>
            <person name="Khurana P."/>
            <person name="Khurana J.P."/>
            <person name="Tyagi A.K."/>
            <person name="Gaikwad K."/>
            <person name="Singh A."/>
            <person name="Dalal V."/>
            <person name="Srivastava S."/>
            <person name="Dixit A."/>
            <person name="Pal A.K."/>
            <person name="Ghazi I.A."/>
            <person name="Yadav M."/>
            <person name="Pandit A."/>
            <person name="Bhargava A."/>
            <person name="Sureshbabu K."/>
            <person name="Batra K."/>
            <person name="Sharma T.R."/>
            <person name="Mohapatra T."/>
            <person name="Singh N.K."/>
            <person name="Messing J."/>
            <person name="Nelson A.B."/>
            <person name="Fuks G."/>
            <person name="Kavchok S."/>
            <person name="Keizer G."/>
            <person name="Linton E."/>
            <person name="Llaca V."/>
            <person name="Song R."/>
            <person name="Tanyolac B."/>
            <person name="Young S."/>
            <person name="Ho-Il K."/>
            <person name="Hahn J.H."/>
            <person name="Sangsakoo G."/>
            <person name="Vanavichit A."/>
            <person name="de Mattos Luiz.A.T."/>
            <person name="Zimmer P.D."/>
            <person name="Malone G."/>
            <person name="Dellagostin O."/>
            <person name="de Oliveira A.C."/>
            <person name="Bevan M."/>
            <person name="Bancroft I."/>
            <person name="Minx P."/>
            <person name="Cordum H."/>
            <person name="Wilson R."/>
            <person name="Cheng Z."/>
            <person name="Jin W."/>
            <person name="Jiang J."/>
            <person name="Leong S.A."/>
            <person name="Iwama H."/>
            <person name="Gojobori T."/>
            <person name="Itoh T."/>
            <person name="Niimura Y."/>
            <person name="Fujii Y."/>
            <person name="Habara T."/>
            <person name="Sakai H."/>
            <person name="Sato Y."/>
            <person name="Wilson G."/>
            <person name="Kumar K."/>
            <person name="McCouch S."/>
            <person name="Juretic N."/>
            <person name="Hoen D."/>
            <person name="Wright S."/>
            <person name="Bruskiewich R."/>
            <person name="Bureau T."/>
            <person name="Miyao A."/>
            <person name="Hirochika H."/>
            <person name="Nishikawa T."/>
            <person name="Kadowaki K."/>
            <person name="Sugiura M."/>
            <person name="Burr B."/>
            <person name="Sasaki T."/>
        </authorList>
    </citation>
    <scope>NUCLEOTIDE SEQUENCE [LARGE SCALE GENOMIC DNA]</scope>
    <source>
        <strain evidence="4">cv. Nipponbare</strain>
    </source>
</reference>